<protein>
    <recommendedName>
        <fullName evidence="3">aldehyde dehydrogenase (NAD(+))</fullName>
        <ecNumber evidence="3">1.2.1.3</ecNumber>
    </recommendedName>
</protein>
<evidence type="ECO:0000256" key="2">
    <source>
        <dbReference type="ARBA" id="ARBA00023002"/>
    </source>
</evidence>
<accession>X5A0Q4</accession>
<comment type="similarity">
    <text evidence="1 6">Belongs to the aldehyde dehydrogenase family.</text>
</comment>
<dbReference type="STRING" id="1268072.PSAB_12595"/>
<dbReference type="KEGG" id="psab:PSAB_12595"/>
<dbReference type="PANTHER" id="PTHR42804:SF1">
    <property type="entry name" value="ALDEHYDE DEHYDROGENASE-RELATED"/>
    <property type="match status" value="1"/>
</dbReference>
<dbReference type="FunFam" id="3.40.309.10:FF:000012">
    <property type="entry name" value="Betaine aldehyde dehydrogenase"/>
    <property type="match status" value="1"/>
</dbReference>
<dbReference type="HOGENOM" id="CLU_005391_0_2_9"/>
<dbReference type="InterPro" id="IPR016161">
    <property type="entry name" value="Ald_DH/histidinol_DH"/>
</dbReference>
<evidence type="ECO:0000313" key="8">
    <source>
        <dbReference type="EMBL" id="AHV97439.1"/>
    </source>
</evidence>
<dbReference type="InterPro" id="IPR016160">
    <property type="entry name" value="Ald_DH_CS_CYS"/>
</dbReference>
<dbReference type="Proteomes" id="UP000019772">
    <property type="component" value="Chromosome"/>
</dbReference>
<evidence type="ECO:0000256" key="3">
    <source>
        <dbReference type="ARBA" id="ARBA00024226"/>
    </source>
</evidence>
<proteinExistence type="inferred from homology"/>
<sequence>MNRNAVMKLIDKVYINGEFVKPDGTERMNIINPSTEELIGQVLLGNETDTRKSIAAAKEAFITYSRTSIEERGLMLQRIHDAILSRAADLNQACMEEYGATAKAAEFRTQISADSFLLAKEAMEAFEFTRHIGKAKVVFEPLGVAAAITPWNANNSQIAIKVATAISAGCTIVVKASEFSSIQTQILAECFHDAGLPAGVVNIVYGLGTSVGAELSRNPDIALISFTGSANTAKAIQHSAVDTMKRVVLELGGKSANIILDDADFTKAIPRAVTSAFGNHGQMCIAGSRLLVPEHRLDEVKELIKLAVENTKVGYPWENDTFIGPLMNENQYKRVQRYIKIGMEEGADLVIGGEGHPEGLEKGYFVKPTVFANVTRDMTIAREEIFGPVLSILTYRTEEEAVEIANDTEYGLGAYISSSNLEKANRIASQLVAGTVLINDVIFEMRAPYGGFKQSGIGREGGIYGLEEYLEPKTILSSNLEGN</sequence>
<dbReference type="Gene3D" id="3.40.605.10">
    <property type="entry name" value="Aldehyde Dehydrogenase, Chain A, domain 1"/>
    <property type="match status" value="1"/>
</dbReference>
<dbReference type="InterPro" id="IPR016163">
    <property type="entry name" value="Ald_DH_C"/>
</dbReference>
<dbReference type="EC" id="1.2.1.3" evidence="3"/>
<dbReference type="FunFam" id="3.40.605.10:FF:000026">
    <property type="entry name" value="Aldehyde dehydrogenase, putative"/>
    <property type="match status" value="1"/>
</dbReference>
<name>X5A0Q4_9BACL</name>
<dbReference type="Pfam" id="PF00171">
    <property type="entry name" value="Aldedh"/>
    <property type="match status" value="1"/>
</dbReference>
<dbReference type="eggNOG" id="COG1012">
    <property type="taxonomic scope" value="Bacteria"/>
</dbReference>
<organism evidence="8 9">
    <name type="scientific">Paenibacillus sabinae T27</name>
    <dbReference type="NCBI Taxonomy" id="1268072"/>
    <lineage>
        <taxon>Bacteria</taxon>
        <taxon>Bacillati</taxon>
        <taxon>Bacillota</taxon>
        <taxon>Bacilli</taxon>
        <taxon>Bacillales</taxon>
        <taxon>Paenibacillaceae</taxon>
        <taxon>Paenibacillus</taxon>
    </lineage>
</organism>
<dbReference type="PANTHER" id="PTHR42804">
    <property type="entry name" value="ALDEHYDE DEHYDROGENASE"/>
    <property type="match status" value="1"/>
</dbReference>
<dbReference type="SUPFAM" id="SSF53720">
    <property type="entry name" value="ALDH-like"/>
    <property type="match status" value="1"/>
</dbReference>
<evidence type="ECO:0000313" key="9">
    <source>
        <dbReference type="Proteomes" id="UP000019772"/>
    </source>
</evidence>
<evidence type="ECO:0000256" key="5">
    <source>
        <dbReference type="PROSITE-ProRule" id="PRU10007"/>
    </source>
</evidence>
<dbReference type="CDD" id="cd07138">
    <property type="entry name" value="ALDH_CddD_SSP0762"/>
    <property type="match status" value="1"/>
</dbReference>
<comment type="catalytic activity">
    <reaction evidence="4">
        <text>an aldehyde + NAD(+) + H2O = a carboxylate + NADH + 2 H(+)</text>
        <dbReference type="Rhea" id="RHEA:16185"/>
        <dbReference type="ChEBI" id="CHEBI:15377"/>
        <dbReference type="ChEBI" id="CHEBI:15378"/>
        <dbReference type="ChEBI" id="CHEBI:17478"/>
        <dbReference type="ChEBI" id="CHEBI:29067"/>
        <dbReference type="ChEBI" id="CHEBI:57540"/>
        <dbReference type="ChEBI" id="CHEBI:57945"/>
        <dbReference type="EC" id="1.2.1.3"/>
    </reaction>
</comment>
<feature type="active site" evidence="5">
    <location>
        <position position="250"/>
    </location>
</feature>
<keyword evidence="9" id="KW-1185">Reference proteome</keyword>
<dbReference type="RefSeq" id="WP_038595856.1">
    <property type="nucleotide sequence ID" value="NZ_CP004078.1"/>
</dbReference>
<dbReference type="PROSITE" id="PS00687">
    <property type="entry name" value="ALDEHYDE_DEHYDR_GLU"/>
    <property type="match status" value="1"/>
</dbReference>
<evidence type="ECO:0000259" key="7">
    <source>
        <dbReference type="Pfam" id="PF00171"/>
    </source>
</evidence>
<dbReference type="InterPro" id="IPR015590">
    <property type="entry name" value="Aldehyde_DH_dom"/>
</dbReference>
<evidence type="ECO:0000256" key="4">
    <source>
        <dbReference type="ARBA" id="ARBA00049194"/>
    </source>
</evidence>
<dbReference type="PATRIC" id="fig|1268072.3.peg.2615"/>
<evidence type="ECO:0000256" key="1">
    <source>
        <dbReference type="ARBA" id="ARBA00009986"/>
    </source>
</evidence>
<feature type="domain" description="Aldehyde dehydrogenase" evidence="7">
    <location>
        <begin position="19"/>
        <end position="475"/>
    </location>
</feature>
<dbReference type="AlphaFoldDB" id="X5A0Q4"/>
<evidence type="ECO:0000256" key="6">
    <source>
        <dbReference type="RuleBase" id="RU003345"/>
    </source>
</evidence>
<dbReference type="InterPro" id="IPR016162">
    <property type="entry name" value="Ald_DH_N"/>
</dbReference>
<keyword evidence="2 6" id="KW-0560">Oxidoreductase</keyword>
<dbReference type="PROSITE" id="PS00070">
    <property type="entry name" value="ALDEHYDE_DEHYDR_CYS"/>
    <property type="match status" value="1"/>
</dbReference>
<gene>
    <name evidence="8" type="ORF">PSAB_12595</name>
</gene>
<dbReference type="GO" id="GO:0004029">
    <property type="term" value="F:aldehyde dehydrogenase (NAD+) activity"/>
    <property type="evidence" value="ECO:0007669"/>
    <property type="project" value="UniProtKB-EC"/>
</dbReference>
<dbReference type="InterPro" id="IPR029510">
    <property type="entry name" value="Ald_DH_CS_GLU"/>
</dbReference>
<reference evidence="8 9" key="1">
    <citation type="journal article" date="2014" name="PLoS Genet.">
        <title>Comparative Genomic Analysis of N2-Fixing and Non-N2-Fixing Paenibacillus spp.: Organization, Evolution and Expression of the Nitrogen Fixation Genes.</title>
        <authorList>
            <person name="Xie J.B."/>
            <person name="Du Z."/>
            <person name="Bai L."/>
            <person name="Tian C."/>
            <person name="Zhang Y."/>
            <person name="Xie J.Y."/>
            <person name="Wang T."/>
            <person name="Liu X."/>
            <person name="Chen X."/>
            <person name="Cheng Q."/>
            <person name="Chen S."/>
            <person name="Li J."/>
        </authorList>
    </citation>
    <scope>NUCLEOTIDE SEQUENCE [LARGE SCALE GENOMIC DNA]</scope>
    <source>
        <strain evidence="8 9">T27</strain>
    </source>
</reference>
<dbReference type="EMBL" id="CP004078">
    <property type="protein sequence ID" value="AHV97439.1"/>
    <property type="molecule type" value="Genomic_DNA"/>
</dbReference>
<dbReference type="Gene3D" id="3.40.309.10">
    <property type="entry name" value="Aldehyde Dehydrogenase, Chain A, domain 2"/>
    <property type="match status" value="1"/>
</dbReference>